<feature type="region of interest" description="Disordered" evidence="1">
    <location>
        <begin position="1"/>
        <end position="25"/>
    </location>
</feature>
<organism evidence="2 3">
    <name type="scientific">Pontivivens insulae</name>
    <dbReference type="NCBI Taxonomy" id="1639689"/>
    <lineage>
        <taxon>Bacteria</taxon>
        <taxon>Pseudomonadati</taxon>
        <taxon>Pseudomonadota</taxon>
        <taxon>Alphaproteobacteria</taxon>
        <taxon>Rhodobacterales</taxon>
        <taxon>Paracoccaceae</taxon>
        <taxon>Pontivivens</taxon>
    </lineage>
</organism>
<gene>
    <name evidence="2" type="ORF">POI8812_00166</name>
</gene>
<evidence type="ECO:0000256" key="1">
    <source>
        <dbReference type="SAM" id="MobiDB-lite"/>
    </source>
</evidence>
<proteinExistence type="predicted"/>
<name>A0A2R8A6J8_9RHOB</name>
<keyword evidence="3" id="KW-1185">Reference proteome</keyword>
<accession>A0A2R8A6J8</accession>
<reference evidence="2 3" key="1">
    <citation type="submission" date="2018-03" db="EMBL/GenBank/DDBJ databases">
        <authorList>
            <person name="Keele B.F."/>
        </authorList>
    </citation>
    <scope>NUCLEOTIDE SEQUENCE [LARGE SCALE GENOMIC DNA]</scope>
    <source>
        <strain evidence="2 3">CeCT 8812</strain>
    </source>
</reference>
<evidence type="ECO:0000313" key="2">
    <source>
        <dbReference type="EMBL" id="SPF27871.1"/>
    </source>
</evidence>
<dbReference type="AlphaFoldDB" id="A0A2R8A6J8"/>
<dbReference type="Proteomes" id="UP000244932">
    <property type="component" value="Unassembled WGS sequence"/>
</dbReference>
<sequence>MIRIGAEAQSRTMGRGVKPNSPAHRRHCDSSCAIGGAFAADLGRFGIKLSHIGLI</sequence>
<dbReference type="EMBL" id="OMKW01000001">
    <property type="protein sequence ID" value="SPF27871.1"/>
    <property type="molecule type" value="Genomic_DNA"/>
</dbReference>
<evidence type="ECO:0000313" key="3">
    <source>
        <dbReference type="Proteomes" id="UP000244932"/>
    </source>
</evidence>
<protein>
    <submittedName>
        <fullName evidence="2">Uncharacterized protein</fullName>
    </submittedName>
</protein>